<organism evidence="1 2">
    <name type="scientific">Pseudobutyrivibrio ruminis</name>
    <dbReference type="NCBI Taxonomy" id="46206"/>
    <lineage>
        <taxon>Bacteria</taxon>
        <taxon>Bacillati</taxon>
        <taxon>Bacillota</taxon>
        <taxon>Clostridia</taxon>
        <taxon>Lachnospirales</taxon>
        <taxon>Lachnospiraceae</taxon>
        <taxon>Pseudobutyrivibrio</taxon>
    </lineage>
</organism>
<dbReference type="Proteomes" id="UP000225889">
    <property type="component" value="Unassembled WGS sequence"/>
</dbReference>
<evidence type="ECO:0000313" key="2">
    <source>
        <dbReference type="Proteomes" id="UP000225889"/>
    </source>
</evidence>
<name>A0A2G3DS04_9FIRM</name>
<sequence>MSFEVRKIFEDLSHLSKVHTKKEYAAAMDMFRADRFSLLRDLTESGDYAANSLVLCQDVQDEFKKFGKVRAAELMNLNYFMIYYIFPSILLEKENGAEICDILRDTWNDFFKANINYTDYESLMSGFQTKIFGIPIGKN</sequence>
<dbReference type="EMBL" id="PDYF01000083">
    <property type="protein sequence ID" value="PHU33680.1"/>
    <property type="molecule type" value="Genomic_DNA"/>
</dbReference>
<comment type="caution">
    <text evidence="1">The sequence shown here is derived from an EMBL/GenBank/DDBJ whole genome shotgun (WGS) entry which is preliminary data.</text>
</comment>
<dbReference type="AlphaFoldDB" id="A0A2G3DS04"/>
<reference evidence="1 2" key="2">
    <citation type="submission" date="2017-10" db="EMBL/GenBank/DDBJ databases">
        <authorList>
            <person name="Banno H."/>
            <person name="Chua N.-H."/>
        </authorList>
    </citation>
    <scope>NUCLEOTIDE SEQUENCE [LARGE SCALE GENOMIC DNA]</scope>
    <source>
        <strain evidence="1 2">JK626</strain>
    </source>
</reference>
<protein>
    <submittedName>
        <fullName evidence="1">Uncharacterized protein</fullName>
    </submittedName>
</protein>
<reference evidence="1 2" key="1">
    <citation type="submission" date="2017-10" db="EMBL/GenBank/DDBJ databases">
        <title>Resolving the taxonomy of Roseburia spp., Eubacterium rectale and Agathobacter spp. through phylogenomic analysis.</title>
        <authorList>
            <person name="Sheridan P.O."/>
            <person name="Walker A.W."/>
            <person name="Duncan S.H."/>
            <person name="Scott K.P."/>
            <person name="Toole P.W.O."/>
            <person name="Luis P."/>
            <person name="Flint H.J."/>
        </authorList>
    </citation>
    <scope>NUCLEOTIDE SEQUENCE [LARGE SCALE GENOMIC DNA]</scope>
    <source>
        <strain evidence="1 2">JK626</strain>
    </source>
</reference>
<accession>A0A2G3DS04</accession>
<gene>
    <name evidence="1" type="ORF">CSX01_14185</name>
</gene>
<dbReference type="RefSeq" id="WP_090155524.1">
    <property type="nucleotide sequence ID" value="NZ_PDYF01000083.1"/>
</dbReference>
<evidence type="ECO:0000313" key="1">
    <source>
        <dbReference type="EMBL" id="PHU33680.1"/>
    </source>
</evidence>
<proteinExistence type="predicted"/>